<dbReference type="RefSeq" id="WP_002989987.1">
    <property type="nucleotide sequence ID" value="NC_004070.1"/>
</dbReference>
<dbReference type="AlphaFoldDB" id="A0A0H2UU01"/>
<dbReference type="Proteomes" id="UP000000564">
    <property type="component" value="Chromosome"/>
</dbReference>
<protein>
    <submittedName>
        <fullName evidence="3">Uncharacterized protein</fullName>
    </submittedName>
</protein>
<dbReference type="HOGENOM" id="CLU_2195489_0_0_9"/>
<sequence length="108" mass="12151">MKQLLAIILWLPKLIVKMFWHLIKGFLQTILLVTIIIIGLMYYSNHSDSVLANKISIVTEQVVQIFDILTQKPSAKTRHGSGNSHSTFLVSAKEGNQRLKKSSISFGN</sequence>
<keyword evidence="2" id="KW-0472">Membrane</keyword>
<evidence type="ECO:0000256" key="1">
    <source>
        <dbReference type="SAM" id="MobiDB-lite"/>
    </source>
</evidence>
<dbReference type="EMBL" id="AE014074">
    <property type="protein sequence ID" value="AAM79266.1"/>
    <property type="molecule type" value="Genomic_DNA"/>
</dbReference>
<evidence type="ECO:0000313" key="3">
    <source>
        <dbReference type="EMBL" id="AAM79266.1"/>
    </source>
</evidence>
<keyword evidence="2" id="KW-0812">Transmembrane</keyword>
<reference evidence="3 4" key="1">
    <citation type="journal article" date="2002" name="Proc. Natl. Acad. Sci. U.S.A.">
        <title>Genome sequence of a serotype M3 strain of group A Streptococcus: phage-encoded toxins, the high-virulence phenotype, and clone emergence.</title>
        <authorList>
            <person name="Beres S.B."/>
            <person name="Sylva G.L."/>
            <person name="Barbian K.D."/>
            <person name="Lei B."/>
            <person name="Hoff J.S."/>
            <person name="Mammarella N.D."/>
            <person name="Liu M.Y."/>
            <person name="Smoot J.C."/>
            <person name="Porcella S.F."/>
            <person name="Parkins L.D."/>
            <person name="Campbell D.S."/>
            <person name="Smith T.M."/>
            <person name="McCormick J.K."/>
            <person name="Leung D.Y."/>
            <person name="Schlievert P.M."/>
            <person name="Musser J.M."/>
        </authorList>
    </citation>
    <scope>NUCLEOTIDE SEQUENCE [LARGE SCALE GENOMIC DNA]</scope>
    <source>
        <strain evidence="4">ATCC BAA-595 / MGAS315</strain>
    </source>
</reference>
<gene>
    <name evidence="3" type="ordered locus">SpyM3_0659</name>
</gene>
<feature type="region of interest" description="Disordered" evidence="1">
    <location>
        <begin position="74"/>
        <end position="108"/>
    </location>
</feature>
<proteinExistence type="predicted"/>
<evidence type="ECO:0000256" key="2">
    <source>
        <dbReference type="SAM" id="Phobius"/>
    </source>
</evidence>
<dbReference type="KEGG" id="spg:SpyM3_0659"/>
<accession>A0A0H2UU01</accession>
<organism evidence="3 4">
    <name type="scientific">Streptococcus pyogenes serotype M3 (strain ATCC BAA-595 / MGAS315)</name>
    <dbReference type="NCBI Taxonomy" id="198466"/>
    <lineage>
        <taxon>Bacteria</taxon>
        <taxon>Bacillati</taxon>
        <taxon>Bacillota</taxon>
        <taxon>Bacilli</taxon>
        <taxon>Lactobacillales</taxon>
        <taxon>Streptococcaceae</taxon>
        <taxon>Streptococcus</taxon>
    </lineage>
</organism>
<feature type="compositionally biased region" description="Polar residues" evidence="1">
    <location>
        <begin position="80"/>
        <end position="89"/>
    </location>
</feature>
<evidence type="ECO:0000313" key="4">
    <source>
        <dbReference type="Proteomes" id="UP000000564"/>
    </source>
</evidence>
<keyword evidence="2" id="KW-1133">Transmembrane helix</keyword>
<feature type="transmembrane region" description="Helical" evidence="2">
    <location>
        <begin position="26"/>
        <end position="44"/>
    </location>
</feature>
<name>A0A0H2UU01_STRP3</name>